<evidence type="ECO:0000256" key="7">
    <source>
        <dbReference type="ARBA" id="ARBA00023242"/>
    </source>
</evidence>
<dbReference type="SUPFAM" id="SSF69118">
    <property type="entry name" value="AhpD-like"/>
    <property type="match status" value="1"/>
</dbReference>
<dbReference type="CDD" id="cd12148">
    <property type="entry name" value="fungal_TF_MHR"/>
    <property type="match status" value="1"/>
</dbReference>
<evidence type="ECO:0000256" key="4">
    <source>
        <dbReference type="ARBA" id="ARBA00023015"/>
    </source>
</evidence>
<evidence type="ECO:0000256" key="8">
    <source>
        <dbReference type="SAM" id="MobiDB-lite"/>
    </source>
</evidence>
<dbReference type="EMBL" id="SWKU01000018">
    <property type="protein sequence ID" value="KAF2998819.1"/>
    <property type="molecule type" value="Genomic_DNA"/>
</dbReference>
<dbReference type="InterPro" id="IPR001138">
    <property type="entry name" value="Zn2Cys6_DnaBD"/>
</dbReference>
<evidence type="ECO:0000256" key="1">
    <source>
        <dbReference type="ARBA" id="ARBA00004123"/>
    </source>
</evidence>
<gene>
    <name evidence="10" type="ORF">E8E13_001940</name>
</gene>
<keyword evidence="5" id="KW-0238">DNA-binding</keyword>
<reference evidence="10" key="1">
    <citation type="submission" date="2019-04" db="EMBL/GenBank/DDBJ databases">
        <title>Sequencing of skin fungus with MAO and IRED activity.</title>
        <authorList>
            <person name="Marsaioli A.J."/>
            <person name="Bonatto J.M.C."/>
            <person name="Reis Junior O."/>
        </authorList>
    </citation>
    <scope>NUCLEOTIDE SEQUENCE</scope>
    <source>
        <strain evidence="10">30M1</strain>
    </source>
</reference>
<dbReference type="InterPro" id="IPR051615">
    <property type="entry name" value="Transcr_Regulatory_Elem"/>
</dbReference>
<sequence length="745" mass="83257">MRLSYVANPPQDQSADEEAITRRIEARRHPRPLQPLDLTLLHSPHVADGWNSFVGAVRTKTSIPDDLRELSICRIAAVNEAWYEWMHHCPLAIKAGIQEASMVKLLRKDPLTRDTRISEFTEKQWVALLVADEMTRNVRVVEETFAMGCNFFTEKELVELVATVACYNCVSRFLVALDVGEKNGSVPGVRCDGNQPACKMCELYNDDCRYDKPPPMSQLLSMAQRLQEAERNVSELRALVERGGGEAGSSHIRAMSAAETLPQTSARSTSPEIYQAPLDDQMPLLDRFTGSTAVTSAPNQPRDHNTDHSSPKAAPAPELTADENGNIRYYGPTSAVHEPPQTESPVFQRPSFGHSAPEPADLRGALAVHALESEIWQEFALGNASLQTGIPRHIMARLLHIHWTWVAPMFLWVHRSAFIRDMATGGRYYSDFLLTVICAHAVDTSADAELWKPYFGDTLNLTKLSHEQYPTTPSYTVSCFVNSCKLSIIINDIITKLYTRRSKGVVESSFKDIKDRLESWRAKSPPQLRLDPDDLPPICPPPHMVSQNLLYFASVILTHRPFWSIPVYYQTCVQASQSIEKLVVLLESTFDLGNITYLMGYCIYTGASVSLEDAKKTQNPAHPTLHTFLRALNCGMQRCKLLERSLNIIIKEMSFSFAERRFSNDNPDQYDNNGLTNGYIPAFPYIDTGYQVDLGMNPAFGVADMSSMQVLDCYPEMQVDAGGIFGNLGLTNIGDQNALPPFPCN</sequence>
<dbReference type="PANTHER" id="PTHR31313:SF86">
    <property type="entry name" value="ZN(2)-C6 FUNGAL-TYPE DOMAIN-CONTAINING PROTEIN"/>
    <property type="match status" value="1"/>
</dbReference>
<keyword evidence="6" id="KW-0804">Transcription</keyword>
<dbReference type="GO" id="GO:0008270">
    <property type="term" value="F:zinc ion binding"/>
    <property type="evidence" value="ECO:0007669"/>
    <property type="project" value="InterPro"/>
</dbReference>
<dbReference type="AlphaFoldDB" id="A0A9P4TA90"/>
<evidence type="ECO:0000256" key="6">
    <source>
        <dbReference type="ARBA" id="ARBA00023163"/>
    </source>
</evidence>
<evidence type="ECO:0000256" key="3">
    <source>
        <dbReference type="ARBA" id="ARBA00022833"/>
    </source>
</evidence>
<evidence type="ECO:0000313" key="10">
    <source>
        <dbReference type="EMBL" id="KAF2998819.1"/>
    </source>
</evidence>
<evidence type="ECO:0000256" key="5">
    <source>
        <dbReference type="ARBA" id="ARBA00023125"/>
    </source>
</evidence>
<dbReference type="Gene3D" id="4.10.240.10">
    <property type="entry name" value="Zn(2)-C6 fungal-type DNA-binding domain"/>
    <property type="match status" value="1"/>
</dbReference>
<organism evidence="10 11">
    <name type="scientific">Curvularia kusanoi</name>
    <name type="common">Cochliobolus kusanoi</name>
    <dbReference type="NCBI Taxonomy" id="90978"/>
    <lineage>
        <taxon>Eukaryota</taxon>
        <taxon>Fungi</taxon>
        <taxon>Dikarya</taxon>
        <taxon>Ascomycota</taxon>
        <taxon>Pezizomycotina</taxon>
        <taxon>Dothideomycetes</taxon>
        <taxon>Pleosporomycetidae</taxon>
        <taxon>Pleosporales</taxon>
        <taxon>Pleosporineae</taxon>
        <taxon>Pleosporaceae</taxon>
        <taxon>Curvularia</taxon>
    </lineage>
</organism>
<feature type="region of interest" description="Disordered" evidence="8">
    <location>
        <begin position="242"/>
        <end position="269"/>
    </location>
</feature>
<name>A0A9P4TA90_CURKU</name>
<evidence type="ECO:0000256" key="2">
    <source>
        <dbReference type="ARBA" id="ARBA00022723"/>
    </source>
</evidence>
<dbReference type="GO" id="GO:0003677">
    <property type="term" value="F:DNA binding"/>
    <property type="evidence" value="ECO:0007669"/>
    <property type="project" value="UniProtKB-KW"/>
</dbReference>
<protein>
    <recommendedName>
        <fullName evidence="9">Zn(2)-C6 fungal-type domain-containing protein</fullName>
    </recommendedName>
</protein>
<comment type="subcellular location">
    <subcellularLocation>
        <location evidence="1">Nucleus</location>
    </subcellularLocation>
</comment>
<feature type="domain" description="Zn(2)-C6 fungal-type" evidence="9">
    <location>
        <begin position="189"/>
        <end position="214"/>
    </location>
</feature>
<dbReference type="Pfam" id="PF00172">
    <property type="entry name" value="Zn_clus"/>
    <property type="match status" value="1"/>
</dbReference>
<dbReference type="Proteomes" id="UP000801428">
    <property type="component" value="Unassembled WGS sequence"/>
</dbReference>
<dbReference type="CDD" id="cd00067">
    <property type="entry name" value="GAL4"/>
    <property type="match status" value="1"/>
</dbReference>
<proteinExistence type="predicted"/>
<dbReference type="Gene3D" id="1.20.1290.10">
    <property type="entry name" value="AhpD-like"/>
    <property type="match status" value="1"/>
</dbReference>
<dbReference type="GO" id="GO:0005634">
    <property type="term" value="C:nucleus"/>
    <property type="evidence" value="ECO:0007669"/>
    <property type="project" value="UniProtKB-SubCell"/>
</dbReference>
<comment type="caution">
    <text evidence="10">The sequence shown here is derived from an EMBL/GenBank/DDBJ whole genome shotgun (WGS) entry which is preliminary data.</text>
</comment>
<keyword evidence="7" id="KW-0539">Nucleus</keyword>
<keyword evidence="4" id="KW-0805">Transcription regulation</keyword>
<evidence type="ECO:0000259" key="9">
    <source>
        <dbReference type="Pfam" id="PF00172"/>
    </source>
</evidence>
<feature type="region of interest" description="Disordered" evidence="8">
    <location>
        <begin position="292"/>
        <end position="354"/>
    </location>
</feature>
<feature type="compositionally biased region" description="Basic and acidic residues" evidence="8">
    <location>
        <begin position="301"/>
        <end position="310"/>
    </location>
</feature>
<keyword evidence="3" id="KW-0862">Zinc</keyword>
<dbReference type="InterPro" id="IPR029032">
    <property type="entry name" value="AhpD-like"/>
</dbReference>
<keyword evidence="11" id="KW-1185">Reference proteome</keyword>
<accession>A0A9P4TA90</accession>
<dbReference type="InterPro" id="IPR036864">
    <property type="entry name" value="Zn2-C6_fun-type_DNA-bd_sf"/>
</dbReference>
<keyword evidence="2" id="KW-0479">Metal-binding</keyword>
<dbReference type="GO" id="GO:0000981">
    <property type="term" value="F:DNA-binding transcription factor activity, RNA polymerase II-specific"/>
    <property type="evidence" value="ECO:0007669"/>
    <property type="project" value="InterPro"/>
</dbReference>
<dbReference type="OrthoDB" id="3676504at2759"/>
<dbReference type="PANTHER" id="PTHR31313">
    <property type="entry name" value="TY1 ENHANCER ACTIVATOR"/>
    <property type="match status" value="1"/>
</dbReference>
<evidence type="ECO:0000313" key="11">
    <source>
        <dbReference type="Proteomes" id="UP000801428"/>
    </source>
</evidence>